<organism evidence="8">
    <name type="scientific">Candidatus Thiocaldithrix dubininis</name>
    <dbReference type="NCBI Taxonomy" id="3080823"/>
    <lineage>
        <taxon>Bacteria</taxon>
        <taxon>Pseudomonadati</taxon>
        <taxon>Pseudomonadota</taxon>
        <taxon>Gammaproteobacteria</taxon>
        <taxon>Thiotrichales</taxon>
        <taxon>Thiotrichaceae</taxon>
        <taxon>Candidatus Thiocaldithrix</taxon>
    </lineage>
</organism>
<keyword evidence="6" id="KW-0813">Transport</keyword>
<dbReference type="SUPFAM" id="SSF54862">
    <property type="entry name" value="4Fe-4S ferredoxins"/>
    <property type="match status" value="1"/>
</dbReference>
<comment type="catalytic activity">
    <reaction evidence="6">
        <text>(R)-lactate + A = pyruvate + AH2</text>
        <dbReference type="Rhea" id="RHEA:15089"/>
        <dbReference type="ChEBI" id="CHEBI:13193"/>
        <dbReference type="ChEBI" id="CHEBI:15361"/>
        <dbReference type="ChEBI" id="CHEBI:16004"/>
        <dbReference type="ChEBI" id="CHEBI:17499"/>
    </reaction>
</comment>
<dbReference type="GO" id="GO:0051539">
    <property type="term" value="F:4 iron, 4 sulfur cluster binding"/>
    <property type="evidence" value="ECO:0007669"/>
    <property type="project" value="UniProtKB-UniRule"/>
</dbReference>
<dbReference type="Proteomes" id="UP001300672">
    <property type="component" value="Chromosome"/>
</dbReference>
<reference evidence="8" key="2">
    <citation type="submission" date="2023-04" db="EMBL/GenBank/DDBJ databases">
        <authorList>
            <person name="Beletskiy A.V."/>
            <person name="Mardanov A.V."/>
            <person name="Ravin N.V."/>
        </authorList>
    </citation>
    <scope>NUCLEOTIDE SEQUENCE</scope>
    <source>
        <strain evidence="8">GKL-01</strain>
    </source>
</reference>
<dbReference type="InterPro" id="IPR017896">
    <property type="entry name" value="4Fe4S_Fe-S-bd"/>
</dbReference>
<reference evidence="8" key="1">
    <citation type="journal article" date="2023" name="Int. J. Mol. Sci.">
        <title>Metagenomics Revealed a New Genus 'Candidatus Thiocaldithrix dubininis' gen. nov., sp. nov. and a New Species 'Candidatus Thiothrix putei' sp. nov. in the Family Thiotrichaceae, Some Members of Which Have Traits of Both Na+- and H+-Motive Energetics.</title>
        <authorList>
            <person name="Ravin N.V."/>
            <person name="Muntyan M.S."/>
            <person name="Smolyakov D.D."/>
            <person name="Rudenko T.S."/>
            <person name="Beletsky A.V."/>
            <person name="Mardanov A.V."/>
            <person name="Grabovich M.Y."/>
        </authorList>
    </citation>
    <scope>NUCLEOTIDE SEQUENCE</scope>
    <source>
        <strain evidence="8">GKL-01</strain>
    </source>
</reference>
<evidence type="ECO:0000256" key="5">
    <source>
        <dbReference type="ARBA" id="ARBA00023014"/>
    </source>
</evidence>
<dbReference type="EMBL" id="CP124755">
    <property type="protein sequence ID" value="WGZ90201.1"/>
    <property type="molecule type" value="Genomic_DNA"/>
</dbReference>
<dbReference type="NCBIfam" id="NF008434">
    <property type="entry name" value="PRK11274.1"/>
    <property type="match status" value="1"/>
</dbReference>
<dbReference type="Gene3D" id="1.10.1060.10">
    <property type="entry name" value="Alpha-helical ferredoxin"/>
    <property type="match status" value="1"/>
</dbReference>
<evidence type="ECO:0000256" key="1">
    <source>
        <dbReference type="ARBA" id="ARBA00022485"/>
    </source>
</evidence>
<evidence type="ECO:0000256" key="4">
    <source>
        <dbReference type="ARBA" id="ARBA00023004"/>
    </source>
</evidence>
<proteinExistence type="predicted"/>
<dbReference type="Pfam" id="PF02754">
    <property type="entry name" value="CCG"/>
    <property type="match status" value="2"/>
</dbReference>
<dbReference type="AlphaFoldDB" id="A0AA95H3G9"/>
<dbReference type="PROSITE" id="PS51379">
    <property type="entry name" value="4FE4S_FER_2"/>
    <property type="match status" value="1"/>
</dbReference>
<keyword evidence="6" id="KW-0249">Electron transport</keyword>
<dbReference type="InterPro" id="IPR004017">
    <property type="entry name" value="Cys_rich_dom"/>
</dbReference>
<name>A0AA95H3G9_9GAMM</name>
<evidence type="ECO:0000256" key="2">
    <source>
        <dbReference type="ARBA" id="ARBA00022723"/>
    </source>
</evidence>
<dbReference type="GO" id="GO:0019154">
    <property type="term" value="F:glycolate dehydrogenase activity"/>
    <property type="evidence" value="ECO:0007669"/>
    <property type="project" value="UniProtKB-EC"/>
</dbReference>
<comment type="function">
    <text evidence="6">Component of a complex that catalyzes the oxidation of glycolate to glyoxylate.</text>
</comment>
<comment type="catalytic activity">
    <reaction evidence="6">
        <text>glycolate + A = glyoxylate + AH2</text>
        <dbReference type="Rhea" id="RHEA:21264"/>
        <dbReference type="ChEBI" id="CHEBI:13193"/>
        <dbReference type="ChEBI" id="CHEBI:17499"/>
        <dbReference type="ChEBI" id="CHEBI:29805"/>
        <dbReference type="ChEBI" id="CHEBI:36655"/>
        <dbReference type="EC" id="1.1.99.14"/>
    </reaction>
</comment>
<dbReference type="PIRSF" id="PIRSF000139">
    <property type="entry name" value="Glc_ox_4Fe-4S"/>
    <property type="match status" value="1"/>
</dbReference>
<keyword evidence="4 6" id="KW-0408">Iron</keyword>
<dbReference type="InterPro" id="IPR012257">
    <property type="entry name" value="Glc_ox_4Fe-4S"/>
</dbReference>
<evidence type="ECO:0000256" key="6">
    <source>
        <dbReference type="PIRNR" id="PIRNR000139"/>
    </source>
</evidence>
<evidence type="ECO:0000313" key="8">
    <source>
        <dbReference type="EMBL" id="WGZ90201.1"/>
    </source>
</evidence>
<keyword evidence="1 6" id="KW-0004">4Fe-4S</keyword>
<sequence length="407" mass="44857">MQTQLLASVLNTPEGQLADSILRKCVHCGFCNATCPTYQVLGDENEGPRGRIYLIKQLLEGKAASQATLAHLDHCLICRSCETTCPSGVEYSKLLDIGRYQAAQQIDRPSKVKQQRRLLGLILPHPRLVQWGVNLARYLQAYLPPNLQQKLPAPVAVPPVIARQQPRQVLMLDGCVQPTLAPDINAVTERVLNRLGIGVIHAAKAGCCGAINQHLEQPAPALRQMRRNIDAWWPFIESGQVEAIVATASGCGTTLKDYAYYLRNDTYYAAKAARIAKLSKDIAEIIANEDYPALNPEPQVKRIAWHPPCSLQHGQKIQGVVEQILKSCGYELLPVVDSHLCCGSAGTYSILQPELANQLKINKINHLLMEKPELIVTANIGCQLHLQEGTSIPVKHWIHLLDNAKSA</sequence>
<evidence type="ECO:0000256" key="3">
    <source>
        <dbReference type="ARBA" id="ARBA00022737"/>
    </source>
</evidence>
<dbReference type="KEGG" id="tdu:QJT80_11920"/>
<dbReference type="GO" id="GO:0046872">
    <property type="term" value="F:metal ion binding"/>
    <property type="evidence" value="ECO:0007669"/>
    <property type="project" value="UniProtKB-UniRule"/>
</dbReference>
<dbReference type="PROSITE" id="PS00198">
    <property type="entry name" value="4FE4S_FER_1"/>
    <property type="match status" value="2"/>
</dbReference>
<protein>
    <recommendedName>
        <fullName evidence="6">Glycolate oxidase iron-sulfur subunit</fullName>
        <ecNumber evidence="6">1.1.99.14</ecNumber>
    </recommendedName>
</protein>
<feature type="domain" description="4Fe-4S ferredoxin-type" evidence="7">
    <location>
        <begin position="14"/>
        <end position="46"/>
    </location>
</feature>
<accession>A0AA95H3G9</accession>
<comment type="cofactor">
    <cofactor evidence="6">
        <name>[4Fe-4S] cluster</name>
        <dbReference type="ChEBI" id="CHEBI:49883"/>
    </cofactor>
    <text evidence="6">Binds 2 [4Fe-4S] clusters.</text>
</comment>
<dbReference type="PANTHER" id="PTHR32479:SF17">
    <property type="entry name" value="GLYCOLATE OXIDASE IRON-SULFUR SUBUNIT"/>
    <property type="match status" value="1"/>
</dbReference>
<dbReference type="EC" id="1.1.99.14" evidence="6"/>
<keyword evidence="8" id="KW-0560">Oxidoreductase</keyword>
<keyword evidence="2 6" id="KW-0479">Metal-binding</keyword>
<dbReference type="PANTHER" id="PTHR32479">
    <property type="entry name" value="GLYCOLATE OXIDASE IRON-SULFUR SUBUNIT"/>
    <property type="match status" value="1"/>
</dbReference>
<gene>
    <name evidence="8" type="primary">glcF</name>
    <name evidence="8" type="ORF">QJT80_11920</name>
</gene>
<dbReference type="InterPro" id="IPR009051">
    <property type="entry name" value="Helical_ferredxn"/>
</dbReference>
<keyword evidence="5 6" id="KW-0411">Iron-sulfur</keyword>
<dbReference type="InterPro" id="IPR017900">
    <property type="entry name" value="4Fe4S_Fe_S_CS"/>
</dbReference>
<evidence type="ECO:0000259" key="7">
    <source>
        <dbReference type="PROSITE" id="PS51379"/>
    </source>
</evidence>
<dbReference type="Pfam" id="PF13183">
    <property type="entry name" value="Fer4_8"/>
    <property type="match status" value="1"/>
</dbReference>
<keyword evidence="3" id="KW-0677">Repeat</keyword>